<dbReference type="Ensembl" id="ENSHHUT00000024909.1">
    <property type="protein sequence ID" value="ENSHHUP00000024007.1"/>
    <property type="gene ID" value="ENSHHUG00000015067.1"/>
</dbReference>
<name>A0A4W5LDU9_9TELE</name>
<accession>A0A4W5LDU9</accession>
<sequence>MCRSERIEQAERSVIISCPAKTNNKKFLKYLSRHGNINKCLFYVSYVSISVVLRSESTNQHEYVSKANAIENFTPLPLDS</sequence>
<evidence type="ECO:0000313" key="3">
    <source>
        <dbReference type="Proteomes" id="UP000314982"/>
    </source>
</evidence>
<dbReference type="GeneTree" id="ENSGT00940000182537"/>
<feature type="domain" description="RL" evidence="1">
    <location>
        <begin position="3"/>
        <end position="53"/>
    </location>
</feature>
<reference evidence="2" key="2">
    <citation type="submission" date="2025-08" db="UniProtKB">
        <authorList>
            <consortium name="Ensembl"/>
        </authorList>
    </citation>
    <scope>IDENTIFICATION</scope>
</reference>
<dbReference type="InterPro" id="IPR041252">
    <property type="entry name" value="RL"/>
</dbReference>
<reference evidence="2" key="3">
    <citation type="submission" date="2025-09" db="UniProtKB">
        <authorList>
            <consortium name="Ensembl"/>
        </authorList>
    </citation>
    <scope>IDENTIFICATION</scope>
</reference>
<dbReference type="Pfam" id="PF17797">
    <property type="entry name" value="RL"/>
    <property type="match status" value="1"/>
</dbReference>
<reference evidence="3" key="1">
    <citation type="submission" date="2018-06" db="EMBL/GenBank/DDBJ databases">
        <title>Genome assembly of Danube salmon.</title>
        <authorList>
            <person name="Macqueen D.J."/>
            <person name="Gundappa M.K."/>
        </authorList>
    </citation>
    <scope>NUCLEOTIDE SEQUENCE [LARGE SCALE GENOMIC DNA]</scope>
</reference>
<dbReference type="STRING" id="62062.ENSHHUP00000024007"/>
<protein>
    <recommendedName>
        <fullName evidence="1">RL domain-containing protein</fullName>
    </recommendedName>
</protein>
<evidence type="ECO:0000313" key="2">
    <source>
        <dbReference type="Ensembl" id="ENSHHUP00000024007.1"/>
    </source>
</evidence>
<dbReference type="AlphaFoldDB" id="A0A4W5LDU9"/>
<keyword evidence="3" id="KW-1185">Reference proteome</keyword>
<organism evidence="2 3">
    <name type="scientific">Hucho hucho</name>
    <name type="common">huchen</name>
    <dbReference type="NCBI Taxonomy" id="62062"/>
    <lineage>
        <taxon>Eukaryota</taxon>
        <taxon>Metazoa</taxon>
        <taxon>Chordata</taxon>
        <taxon>Craniata</taxon>
        <taxon>Vertebrata</taxon>
        <taxon>Euteleostomi</taxon>
        <taxon>Actinopterygii</taxon>
        <taxon>Neopterygii</taxon>
        <taxon>Teleostei</taxon>
        <taxon>Protacanthopterygii</taxon>
        <taxon>Salmoniformes</taxon>
        <taxon>Salmonidae</taxon>
        <taxon>Salmoninae</taxon>
        <taxon>Hucho</taxon>
    </lineage>
</organism>
<proteinExistence type="predicted"/>
<evidence type="ECO:0000259" key="1">
    <source>
        <dbReference type="Pfam" id="PF17797"/>
    </source>
</evidence>
<dbReference type="Proteomes" id="UP000314982">
    <property type="component" value="Unassembled WGS sequence"/>
</dbReference>